<keyword evidence="2" id="KW-0040">ANK repeat</keyword>
<gene>
    <name evidence="3" type="ORF">M9Y10_039831</name>
</gene>
<dbReference type="InterPro" id="IPR036770">
    <property type="entry name" value="Ankyrin_rpt-contain_sf"/>
</dbReference>
<dbReference type="Pfam" id="PF12796">
    <property type="entry name" value="Ank_2"/>
    <property type="match status" value="2"/>
</dbReference>
<name>A0ABR2GQK8_9EUKA</name>
<evidence type="ECO:0000313" key="4">
    <source>
        <dbReference type="Proteomes" id="UP001470230"/>
    </source>
</evidence>
<dbReference type="SMART" id="SM00248">
    <property type="entry name" value="ANK"/>
    <property type="match status" value="12"/>
</dbReference>
<accession>A0ABR2GQK8</accession>
<dbReference type="PANTHER" id="PTHR24198:SF165">
    <property type="entry name" value="ANKYRIN REPEAT-CONTAINING PROTEIN-RELATED"/>
    <property type="match status" value="1"/>
</dbReference>
<reference evidence="3 4" key="1">
    <citation type="submission" date="2024-04" db="EMBL/GenBank/DDBJ databases">
        <title>Tritrichomonas musculus Genome.</title>
        <authorList>
            <person name="Alves-Ferreira E."/>
            <person name="Grigg M."/>
            <person name="Lorenzi H."/>
            <person name="Galac M."/>
        </authorList>
    </citation>
    <scope>NUCLEOTIDE SEQUENCE [LARGE SCALE GENOMIC DNA]</scope>
    <source>
        <strain evidence="3 4">EAF2021</strain>
    </source>
</reference>
<evidence type="ECO:0008006" key="5">
    <source>
        <dbReference type="Google" id="ProtNLM"/>
    </source>
</evidence>
<protein>
    <recommendedName>
        <fullName evidence="5">DUF3447 domain-containing protein</fullName>
    </recommendedName>
</protein>
<dbReference type="InterPro" id="IPR002110">
    <property type="entry name" value="Ankyrin_rpt"/>
</dbReference>
<proteinExistence type="predicted"/>
<evidence type="ECO:0000256" key="2">
    <source>
        <dbReference type="ARBA" id="ARBA00023043"/>
    </source>
</evidence>
<dbReference type="Gene3D" id="1.25.40.20">
    <property type="entry name" value="Ankyrin repeat-containing domain"/>
    <property type="match status" value="4"/>
</dbReference>
<sequence length="847" mass="99818">MEYQQYLSGKKKLQEAFLDYIDDEGENMEENFYILLNICDGQNIKNDINEFKLFMRFVSIIVDNHFRTKDFFFKIEKILMIFKDCFQNNFSNDDIYSIFEGNNRIILFLFENNFIDIKLINYVKYLDKQYFSSEINKLNSIEEVQNDTDFDENRKKGENQSPLACFIRNDSISDFITYIKRNEISLKATIETSIYETNQFLIDRTPTLIEYSAFFGSIQVFTYLFKNKVELTPSLWLYAVHGRNPEIFKILEDEKVVPEDETYEKCLIEALKCHHNDIIHHIKSKENPIFIDELLETESIDYYNYSFFPDDNFFNKNNFYKFCKYDYFFFANQYLANHQIDINFETIDYKGDISYITTPLTAAILKKSNGVVKLLLEQPEIDINYQFTSCSWENSKVKSLNPLDLALINHNSKFVKLLLSHENIDINYIFKEKFVKKNQIHVIEHSILRDAIYFGNLEILNLILNHPDINVNIKIKETIYDINNPSQMVSYSKKNILEYTIDQKKYDMAKILLKHPKIDVNMTLSNENKIEKTFLIKVIKKHNHELIKILLEHPEIDVNKSIAIKLKDGVREETPLTAAISLKQQDDEIISLLLNHKSINVNLSVKRQIGNNKYKETPLRIAINNNNKEIIVLLLTHPNIDVNTKNIIKNLGDYYYENCELFYALEAKMDDIVLLMLDHPKTDVNVRDYYKKYDGTSIKQIPFLHKAIKYGNIEIIKKILEKPNVDVNIKAFTKMISNITIKQKEKPALFEAIKSNNINIVHLFLSKKEIDVNSKSIVKVFQQNEFFIEEKSPLQLAIKISNHEIIRFLLVFQRKTGKLKDDLKEIMKGTDDKKIKTIIYENMSKKC</sequence>
<dbReference type="SUPFAM" id="SSF48403">
    <property type="entry name" value="Ankyrin repeat"/>
    <property type="match status" value="2"/>
</dbReference>
<keyword evidence="4" id="KW-1185">Reference proteome</keyword>
<evidence type="ECO:0000256" key="1">
    <source>
        <dbReference type="ARBA" id="ARBA00022737"/>
    </source>
</evidence>
<evidence type="ECO:0000313" key="3">
    <source>
        <dbReference type="EMBL" id="KAK8836199.1"/>
    </source>
</evidence>
<keyword evidence="1" id="KW-0677">Repeat</keyword>
<dbReference type="PANTHER" id="PTHR24198">
    <property type="entry name" value="ANKYRIN REPEAT AND PROTEIN KINASE DOMAIN-CONTAINING PROTEIN"/>
    <property type="match status" value="1"/>
</dbReference>
<comment type="caution">
    <text evidence="3">The sequence shown here is derived from an EMBL/GenBank/DDBJ whole genome shotgun (WGS) entry which is preliminary data.</text>
</comment>
<dbReference type="Proteomes" id="UP001470230">
    <property type="component" value="Unassembled WGS sequence"/>
</dbReference>
<organism evidence="3 4">
    <name type="scientific">Tritrichomonas musculus</name>
    <dbReference type="NCBI Taxonomy" id="1915356"/>
    <lineage>
        <taxon>Eukaryota</taxon>
        <taxon>Metamonada</taxon>
        <taxon>Parabasalia</taxon>
        <taxon>Tritrichomonadida</taxon>
        <taxon>Tritrichomonadidae</taxon>
        <taxon>Tritrichomonas</taxon>
    </lineage>
</organism>
<dbReference type="EMBL" id="JAPFFF010000067">
    <property type="protein sequence ID" value="KAK8836199.1"/>
    <property type="molecule type" value="Genomic_DNA"/>
</dbReference>